<dbReference type="AlphaFoldDB" id="A0A8B6CXQ5"/>
<evidence type="ECO:0000259" key="4">
    <source>
        <dbReference type="Pfam" id="PF20720"/>
    </source>
</evidence>
<dbReference type="Pfam" id="PF00023">
    <property type="entry name" value="Ank"/>
    <property type="match status" value="1"/>
</dbReference>
<dbReference type="SUPFAM" id="SSF48403">
    <property type="entry name" value="Ankyrin repeat"/>
    <property type="match status" value="1"/>
</dbReference>
<feature type="repeat" description="ANK" evidence="3">
    <location>
        <begin position="612"/>
        <end position="644"/>
    </location>
</feature>
<name>A0A8B6CXQ5_MYTGA</name>
<keyword evidence="1" id="KW-0677">Repeat</keyword>
<reference evidence="5" key="1">
    <citation type="submission" date="2018-11" db="EMBL/GenBank/DDBJ databases">
        <authorList>
            <person name="Alioto T."/>
            <person name="Alioto T."/>
        </authorList>
    </citation>
    <scope>NUCLEOTIDE SEQUENCE</scope>
</reference>
<dbReference type="InterPro" id="IPR036770">
    <property type="entry name" value="Ankyrin_rpt-contain_sf"/>
</dbReference>
<dbReference type="PANTHER" id="PTHR24198">
    <property type="entry name" value="ANKYRIN REPEAT AND PROTEIN KINASE DOMAIN-CONTAINING PROTEIN"/>
    <property type="match status" value="1"/>
</dbReference>
<evidence type="ECO:0000313" key="6">
    <source>
        <dbReference type="Proteomes" id="UP000596742"/>
    </source>
</evidence>
<evidence type="ECO:0000256" key="3">
    <source>
        <dbReference type="PROSITE-ProRule" id="PRU00023"/>
    </source>
</evidence>
<dbReference type="SUPFAM" id="SSF52540">
    <property type="entry name" value="P-loop containing nucleoside triphosphate hydrolases"/>
    <property type="match status" value="1"/>
</dbReference>
<dbReference type="PROSITE" id="PS50297">
    <property type="entry name" value="ANK_REP_REGION"/>
    <property type="match status" value="3"/>
</dbReference>
<proteinExistence type="predicted"/>
<dbReference type="PRINTS" id="PR01415">
    <property type="entry name" value="ANKYRIN"/>
</dbReference>
<dbReference type="InterPro" id="IPR002110">
    <property type="entry name" value="Ankyrin_rpt"/>
</dbReference>
<dbReference type="EMBL" id="UYJE01002451">
    <property type="protein sequence ID" value="VDI10864.1"/>
    <property type="molecule type" value="Genomic_DNA"/>
</dbReference>
<dbReference type="InterPro" id="IPR027417">
    <property type="entry name" value="P-loop_NTPase"/>
</dbReference>
<dbReference type="Pfam" id="PF20720">
    <property type="entry name" value="nSTAND3"/>
    <property type="match status" value="1"/>
</dbReference>
<dbReference type="SMART" id="SM00248">
    <property type="entry name" value="ANK"/>
    <property type="match status" value="7"/>
</dbReference>
<feature type="repeat" description="ANK" evidence="3">
    <location>
        <begin position="546"/>
        <end position="578"/>
    </location>
</feature>
<dbReference type="Gene3D" id="1.25.40.20">
    <property type="entry name" value="Ankyrin repeat-containing domain"/>
    <property type="match status" value="3"/>
</dbReference>
<dbReference type="PANTHER" id="PTHR24198:SF165">
    <property type="entry name" value="ANKYRIN REPEAT-CONTAINING PROTEIN-RELATED"/>
    <property type="match status" value="1"/>
</dbReference>
<feature type="domain" description="Novel STAND NTPase 3" evidence="4">
    <location>
        <begin position="122"/>
        <end position="272"/>
    </location>
</feature>
<evidence type="ECO:0000313" key="5">
    <source>
        <dbReference type="EMBL" id="VDI10864.1"/>
    </source>
</evidence>
<dbReference type="InterPro" id="IPR049050">
    <property type="entry name" value="nSTAND3"/>
</dbReference>
<protein>
    <recommendedName>
        <fullName evidence="4">Novel STAND NTPase 3 domain-containing protein</fullName>
    </recommendedName>
</protein>
<evidence type="ECO:0000256" key="2">
    <source>
        <dbReference type="ARBA" id="ARBA00023043"/>
    </source>
</evidence>
<feature type="repeat" description="ANK" evidence="3">
    <location>
        <begin position="579"/>
        <end position="611"/>
    </location>
</feature>
<dbReference type="Pfam" id="PF12796">
    <property type="entry name" value="Ank_2"/>
    <property type="match status" value="2"/>
</dbReference>
<dbReference type="PROSITE" id="PS50088">
    <property type="entry name" value="ANK_REPEAT"/>
    <property type="match status" value="3"/>
</dbReference>
<organism evidence="5 6">
    <name type="scientific">Mytilus galloprovincialis</name>
    <name type="common">Mediterranean mussel</name>
    <dbReference type="NCBI Taxonomy" id="29158"/>
    <lineage>
        <taxon>Eukaryota</taxon>
        <taxon>Metazoa</taxon>
        <taxon>Spiralia</taxon>
        <taxon>Lophotrochozoa</taxon>
        <taxon>Mollusca</taxon>
        <taxon>Bivalvia</taxon>
        <taxon>Autobranchia</taxon>
        <taxon>Pteriomorphia</taxon>
        <taxon>Mytilida</taxon>
        <taxon>Mytiloidea</taxon>
        <taxon>Mytilidae</taxon>
        <taxon>Mytilinae</taxon>
        <taxon>Mytilus</taxon>
    </lineage>
</organism>
<gene>
    <name evidence="5" type="ORF">MGAL_10B046294</name>
</gene>
<keyword evidence="6" id="KW-1185">Reference proteome</keyword>
<accession>A0A8B6CXQ5</accession>
<dbReference type="Proteomes" id="UP000596742">
    <property type="component" value="Unassembled WGS sequence"/>
</dbReference>
<sequence length="740" mass="85142">MAPLLEEEENYIRLALLLKGVSPRAIRTYFDKEFPPTYLPSTLNKNYNTLNGLFKKRILNQAQWNLLFPKNDLQDSYSTLQTEHSSTTKKLIDLKDSHSTLLIEHSKVTEILKDPIPWNIRETHGAKCVLKCIKENGCVVVTASSGMGKSSLVRHVALQMQNEGYEILPVSNPKKIIKWYNPIKKILFVVDDFCGTYSLNPMKFENWKNLIEKIKALVEKKPVKLIMSCRLQVYHDRQMEALSFFQGCECNLLSAYLCLSRTEKQSIAEFYLKTNASEISELYDMFDCFPLLCQLYSKNLKLNIVNFFTNPFTVYKEEIDKLQTEGAHVKYCALALCVMFNNQLKEEWLTEDVDENIKTIIKNTYEACKVLEGTSRLVLRDELDSLTHTYIRKDGEVYRTIHDKLFDFLAFYFGSVMIYCLIKNANSGFICERFSFERKSNNDEFTIIVPTRYQQVYINRIVDDWSRGRVVDVFRNINMVNHIFRQRFILHIQSLAISQQKQLASSYDIDYKSTPLIQCCFKGDIDLVKWCIQHCISNVNHCRNTDGGSPLYIACQEGHTEVVQMLINNKAAINTVRKNGKSPLDIACQNGHTEVVQMLINNKADINKCRDTGASPLFIACQNGHTEVVQMLINNKADINKCKDTGSITSVHCLSEGHTEVVKMLINNKADINKCRDNGASPIFIACYKFKGHAEIVEFLLKHKADCNLKWEGLTPLDIARRENHTNIVYLLERLNKQSI</sequence>
<keyword evidence="2 3" id="KW-0040">ANK repeat</keyword>
<comment type="caution">
    <text evidence="5">The sequence shown here is derived from an EMBL/GenBank/DDBJ whole genome shotgun (WGS) entry which is preliminary data.</text>
</comment>
<evidence type="ECO:0000256" key="1">
    <source>
        <dbReference type="ARBA" id="ARBA00022737"/>
    </source>
</evidence>